<evidence type="ECO:0000313" key="1">
    <source>
        <dbReference type="EMBL" id="EWG12887.1"/>
    </source>
</evidence>
<sequence length="100" mass="10915">MLFLSIAFSMRESLGVASLYSGCVLKKNVLFLDIRGAVGKIYLLMNITGGILMKDKDQETSKGLNQIFEIINAKGDVGEIDEILKNGNVDDETENSTPNS</sequence>
<name>W7LCF0_CYTFI</name>
<gene>
    <name evidence="1" type="ORF">PBF_00650</name>
</gene>
<dbReference type="AlphaFoldDB" id="W7LCF0"/>
<dbReference type="EMBL" id="APVL01000001">
    <property type="protein sequence ID" value="EWG12887.1"/>
    <property type="molecule type" value="Genomic_DNA"/>
</dbReference>
<reference evidence="2" key="1">
    <citation type="submission" date="2013-03" db="EMBL/GenBank/DDBJ databases">
        <title>Draft genome sequence of Bacillus firmus DS1.</title>
        <authorList>
            <person name="Peng D."/>
            <person name="Zhu L."/>
            <person name="Sun M."/>
        </authorList>
    </citation>
    <scope>NUCLEOTIDE SEQUENCE [LARGE SCALE GENOMIC DNA]</scope>
    <source>
        <strain evidence="2">DS1</strain>
    </source>
</reference>
<reference evidence="1 2" key="2">
    <citation type="journal article" date="2016" name="Sci. Rep.">
        <title>A novel serine protease, Sep1, from Bacillus firmus DS-1 has nematicidal activity and degrades multiple intestinal-associated nematode proteins.</title>
        <authorList>
            <person name="Geng C."/>
            <person name="Nie X."/>
            <person name="Tang Z."/>
            <person name="Zhang Y."/>
            <person name="Lin J."/>
            <person name="Sun M."/>
            <person name="Peng D."/>
        </authorList>
    </citation>
    <scope>NUCLEOTIDE SEQUENCE [LARGE SCALE GENOMIC DNA]</scope>
    <source>
        <strain evidence="1 2">DS1</strain>
    </source>
</reference>
<proteinExistence type="predicted"/>
<dbReference type="PATRIC" id="fig|1307436.3.peg.146"/>
<evidence type="ECO:0000313" key="2">
    <source>
        <dbReference type="Proteomes" id="UP000019270"/>
    </source>
</evidence>
<organism evidence="1 2">
    <name type="scientific">Cytobacillus firmus DS1</name>
    <dbReference type="NCBI Taxonomy" id="1307436"/>
    <lineage>
        <taxon>Bacteria</taxon>
        <taxon>Bacillati</taxon>
        <taxon>Bacillota</taxon>
        <taxon>Bacilli</taxon>
        <taxon>Bacillales</taxon>
        <taxon>Bacillaceae</taxon>
        <taxon>Cytobacillus</taxon>
    </lineage>
</organism>
<accession>W7LCF0</accession>
<dbReference type="Proteomes" id="UP000019270">
    <property type="component" value="Unassembled WGS sequence"/>
</dbReference>
<comment type="caution">
    <text evidence="1">The sequence shown here is derived from an EMBL/GenBank/DDBJ whole genome shotgun (WGS) entry which is preliminary data.</text>
</comment>
<protein>
    <submittedName>
        <fullName evidence="1">Uncharacterized protein</fullName>
    </submittedName>
</protein>